<evidence type="ECO:0000256" key="2">
    <source>
        <dbReference type="ARBA" id="ARBA00022737"/>
    </source>
</evidence>
<dbReference type="InterPro" id="IPR032675">
    <property type="entry name" value="LRR_dom_sf"/>
</dbReference>
<evidence type="ECO:0000256" key="3">
    <source>
        <dbReference type="ARBA" id="ARBA00022821"/>
    </source>
</evidence>
<dbReference type="InterPro" id="IPR027417">
    <property type="entry name" value="P-loop_NTPase"/>
</dbReference>
<dbReference type="SUPFAM" id="SSF52058">
    <property type="entry name" value="L domain-like"/>
    <property type="match status" value="2"/>
</dbReference>
<dbReference type="Pfam" id="PF23559">
    <property type="entry name" value="WHD_DRP"/>
    <property type="match status" value="1"/>
</dbReference>
<dbReference type="SUPFAM" id="SSF52540">
    <property type="entry name" value="P-loop containing nucleoside triphosphate hydrolases"/>
    <property type="match status" value="1"/>
</dbReference>
<evidence type="ECO:0000259" key="4">
    <source>
        <dbReference type="Pfam" id="PF00931"/>
    </source>
</evidence>
<dbReference type="FunFam" id="1.10.10.10:FF:000322">
    <property type="entry name" value="Probable disease resistance protein At1g63360"/>
    <property type="match status" value="1"/>
</dbReference>
<evidence type="ECO:0000313" key="7">
    <source>
        <dbReference type="EMBL" id="CAD6264341.1"/>
    </source>
</evidence>
<name>A0A811R3A7_9POAL</name>
<dbReference type="PANTHER" id="PTHR36766:SF40">
    <property type="entry name" value="DISEASE RESISTANCE PROTEIN RGA3"/>
    <property type="match status" value="1"/>
</dbReference>
<dbReference type="GO" id="GO:0043531">
    <property type="term" value="F:ADP binding"/>
    <property type="evidence" value="ECO:0007669"/>
    <property type="project" value="InterPro"/>
</dbReference>
<dbReference type="GO" id="GO:0042742">
    <property type="term" value="P:defense response to bacterium"/>
    <property type="evidence" value="ECO:0007669"/>
    <property type="project" value="UniProtKB-ARBA"/>
</dbReference>
<proteinExistence type="predicted"/>
<dbReference type="InterPro" id="IPR002182">
    <property type="entry name" value="NB-ARC"/>
</dbReference>
<dbReference type="InterPro" id="IPR058922">
    <property type="entry name" value="WHD_DRP"/>
</dbReference>
<evidence type="ECO:0000259" key="5">
    <source>
        <dbReference type="Pfam" id="PF23559"/>
    </source>
</evidence>
<keyword evidence="1" id="KW-0433">Leucine-rich repeat</keyword>
<comment type="caution">
    <text evidence="7">The sequence shown here is derived from an EMBL/GenBank/DDBJ whole genome shotgun (WGS) entry which is preliminary data.</text>
</comment>
<protein>
    <recommendedName>
        <fullName evidence="9">NB-ARC domain-containing protein</fullName>
    </recommendedName>
</protein>
<dbReference type="Pfam" id="PF00931">
    <property type="entry name" value="NB-ARC"/>
    <property type="match status" value="1"/>
</dbReference>
<keyword evidence="3" id="KW-0611">Plant defense</keyword>
<accession>A0A811R3A7</accession>
<dbReference type="PRINTS" id="PR00364">
    <property type="entry name" value="DISEASERSIST"/>
</dbReference>
<dbReference type="Gene3D" id="3.80.10.10">
    <property type="entry name" value="Ribonuclease Inhibitor"/>
    <property type="match status" value="3"/>
</dbReference>
<evidence type="ECO:0008006" key="9">
    <source>
        <dbReference type="Google" id="ProtNLM"/>
    </source>
</evidence>
<dbReference type="AlphaFoldDB" id="A0A811R3A7"/>
<feature type="domain" description="NB-ARC" evidence="4">
    <location>
        <begin position="208"/>
        <end position="383"/>
    </location>
</feature>
<dbReference type="EMBL" id="CAJGYO010000012">
    <property type="protein sequence ID" value="CAD6264341.1"/>
    <property type="molecule type" value="Genomic_DNA"/>
</dbReference>
<evidence type="ECO:0000256" key="1">
    <source>
        <dbReference type="ARBA" id="ARBA00022614"/>
    </source>
</evidence>
<dbReference type="InterPro" id="IPR056789">
    <property type="entry name" value="LRR_R13L1-DRL21"/>
</dbReference>
<gene>
    <name evidence="7" type="ORF">NCGR_LOCUS47646</name>
</gene>
<keyword evidence="8" id="KW-1185">Reference proteome</keyword>
<evidence type="ECO:0000259" key="6">
    <source>
        <dbReference type="Pfam" id="PF25019"/>
    </source>
</evidence>
<keyword evidence="2" id="KW-0677">Repeat</keyword>
<organism evidence="7 8">
    <name type="scientific">Miscanthus lutarioriparius</name>
    <dbReference type="NCBI Taxonomy" id="422564"/>
    <lineage>
        <taxon>Eukaryota</taxon>
        <taxon>Viridiplantae</taxon>
        <taxon>Streptophyta</taxon>
        <taxon>Embryophyta</taxon>
        <taxon>Tracheophyta</taxon>
        <taxon>Spermatophyta</taxon>
        <taxon>Magnoliopsida</taxon>
        <taxon>Liliopsida</taxon>
        <taxon>Poales</taxon>
        <taxon>Poaceae</taxon>
        <taxon>PACMAD clade</taxon>
        <taxon>Panicoideae</taxon>
        <taxon>Andropogonodae</taxon>
        <taxon>Andropogoneae</taxon>
        <taxon>Saccharinae</taxon>
        <taxon>Miscanthus</taxon>
    </lineage>
</organism>
<feature type="domain" description="Disease resistance protein winged helix" evidence="5">
    <location>
        <begin position="466"/>
        <end position="536"/>
    </location>
</feature>
<dbReference type="Gene3D" id="3.40.50.300">
    <property type="entry name" value="P-loop containing nucleotide triphosphate hydrolases"/>
    <property type="match status" value="1"/>
</dbReference>
<dbReference type="PANTHER" id="PTHR36766">
    <property type="entry name" value="PLANT BROAD-SPECTRUM MILDEW RESISTANCE PROTEIN RPW8"/>
    <property type="match status" value="1"/>
</dbReference>
<dbReference type="OrthoDB" id="636754at2759"/>
<dbReference type="InterPro" id="IPR036388">
    <property type="entry name" value="WH-like_DNA-bd_sf"/>
</dbReference>
<feature type="domain" description="R13L1/DRL21-like LRR repeat region" evidence="6">
    <location>
        <begin position="712"/>
        <end position="837"/>
    </location>
</feature>
<dbReference type="Gene3D" id="1.10.10.10">
    <property type="entry name" value="Winged helix-like DNA-binding domain superfamily/Winged helix DNA-binding domain"/>
    <property type="match status" value="1"/>
</dbReference>
<dbReference type="GO" id="GO:0002758">
    <property type="term" value="P:innate immune response-activating signaling pathway"/>
    <property type="evidence" value="ECO:0007669"/>
    <property type="project" value="UniProtKB-ARBA"/>
</dbReference>
<evidence type="ECO:0000313" key="8">
    <source>
        <dbReference type="Proteomes" id="UP000604825"/>
    </source>
</evidence>
<dbReference type="Pfam" id="PF25019">
    <property type="entry name" value="LRR_R13L1-DRL21"/>
    <property type="match status" value="1"/>
</dbReference>
<dbReference type="GO" id="GO:0009626">
    <property type="term" value="P:plant-type hypersensitive response"/>
    <property type="evidence" value="ECO:0007669"/>
    <property type="project" value="UniProtKB-ARBA"/>
</dbReference>
<dbReference type="Proteomes" id="UP000604825">
    <property type="component" value="Unassembled WGS sequence"/>
</dbReference>
<reference evidence="7" key="1">
    <citation type="submission" date="2020-10" db="EMBL/GenBank/DDBJ databases">
        <authorList>
            <person name="Han B."/>
            <person name="Lu T."/>
            <person name="Zhao Q."/>
            <person name="Huang X."/>
            <person name="Zhao Y."/>
        </authorList>
    </citation>
    <scope>NUCLEOTIDE SEQUENCE</scope>
</reference>
<sequence length="1132" mass="126835">MAAGMEGAAARLLPASPVLGRLIHRIRALDGSGQKRKKWAATVGDQVMDKLLDMATNLAKLQIDLVGIEKALTMAADLARRLLEIRDAADCLHDLVDKLEYGRIRSRLAKDSEVRTHPLLIPSLLFLGRSKSKHGSSSSSSFEIDQIRLLEEFRDGVAQSRHLITLLGKEKGNNVPGLPSVRILVLDPQSCVAVAATVSLEHRVVGREDEQDNIVRWLINSSYRLSVVFMVGRCGVGKTPLAQLVYDDTRVKQHFDLRIWVSVSGSLNKVDITREILQSANPGYTDTMARADFQMLQSELSSLVASQRFLLVLDDLIDCSKMEPMHTENWTDIFAPLHSAEIGSSVLVNTPMMMVPQMPDTSQPYAISMLDKSKCSDLFMECAPSSKNFESSPQSEHIVTEMANKLQRLPLAAKVLGGVLGATSSSEERRSTMDRISSVDVALHSVQLSYDFLPPQIKECFAYCSLYPKNWKFDRTKLIHLWMAEGFLEPQENPEKRMEDLGSKYFDTLVSLSSFQEHKQGSKTYYLMHHWFHDLAEAVSANVCFRIEPGSKVEVPPTVRHLSVTTDSPLDLNGCCLPKQLRTLLILRSPLYSLQDDHLRKVNKLHVLDLSGCYVAQLPESIGELVHLRYLSLCGTLRRLPESLSSLLHLQILCFPEDCCLDELPTGTTNLVNLRYLDIDTKYITKLAGIRRLVNLQGSLELHVEKGRGHILQDLRDINGLHGHLKISGLDNVSSKEEVRKAKLNNKQYLKTLKLEWTTATRFLYHTTDVEVLENLQPHPNIKELSIRRYGGSIAPSWLHIPLLKELQSLHLINCRNLSILPPLGQLPSLEKLYMKELCAVTQIGPEFYHSNDVAFPSLKVLELVDFPRLLEWSREVNCTSFPCLKSLRLIDCPELKQIPSLPASITEVTVERICSIRRLKLAQFSTSSVMLTMDSCMTTVLCKRLFLQQHLETITVLSINGGELFYTTEGLGSLLSLQKLQLCQSDMTDHNFSLFLQALPSLSSLEMTDLPNITALPVQADLKLVELHIRNCPLLSSLSSLQVFISLKCLVIERCPKLTAASFPTSFGSLASLKMLSISYCSQLQSLPVSGLPSSLQELNLIGCHPSLVEQSRNKKNYPWKIATVSEQLMH</sequence>